<dbReference type="AlphaFoldDB" id="F0EYP6"/>
<name>F0EYP6_9NEIS</name>
<dbReference type="Proteomes" id="UP000004088">
    <property type="component" value="Unassembled WGS sequence"/>
</dbReference>
<feature type="compositionally biased region" description="Gly residues" evidence="1">
    <location>
        <begin position="49"/>
        <end position="59"/>
    </location>
</feature>
<keyword evidence="4" id="KW-1185">Reference proteome</keyword>
<proteinExistence type="predicted"/>
<dbReference type="RefSeq" id="WP_003782364.1">
    <property type="nucleotide sequence ID" value="NZ_GL870929.1"/>
</dbReference>
<gene>
    <name evidence="3" type="ORF">HMPREF9098_0980</name>
</gene>
<keyword evidence="2" id="KW-0472">Membrane</keyword>
<reference evidence="3 4" key="1">
    <citation type="submission" date="2011-01" db="EMBL/GenBank/DDBJ databases">
        <authorList>
            <person name="Muzny D."/>
            <person name="Qin X."/>
            <person name="Deng J."/>
            <person name="Jiang H."/>
            <person name="Liu Y."/>
            <person name="Qu J."/>
            <person name="Song X.-Z."/>
            <person name="Zhang L."/>
            <person name="Thornton R."/>
            <person name="Coyle M."/>
            <person name="Francisco L."/>
            <person name="Jackson L."/>
            <person name="Javaid M."/>
            <person name="Korchina V."/>
            <person name="Kovar C."/>
            <person name="Mata R."/>
            <person name="Mathew T."/>
            <person name="Ngo R."/>
            <person name="Nguyen L."/>
            <person name="Nguyen N."/>
            <person name="Okwuonu G."/>
            <person name="Ongeri F."/>
            <person name="Pham C."/>
            <person name="Simmons D."/>
            <person name="Wilczek-Boney K."/>
            <person name="Hale W."/>
            <person name="Jakkamsetti A."/>
            <person name="Pham P."/>
            <person name="Ruth R."/>
            <person name="San Lucas F."/>
            <person name="Warren J."/>
            <person name="Zhang J."/>
            <person name="Zhao Z."/>
            <person name="Zhou C."/>
            <person name="Zhu D."/>
            <person name="Lee S."/>
            <person name="Bess C."/>
            <person name="Blankenburg K."/>
            <person name="Forbes L."/>
            <person name="Fu Q."/>
            <person name="Gubbala S."/>
            <person name="Hirani K."/>
            <person name="Jayaseelan J.C."/>
            <person name="Lara F."/>
            <person name="Munidasa M."/>
            <person name="Palculict T."/>
            <person name="Patil S."/>
            <person name="Pu L.-L."/>
            <person name="Saada N."/>
            <person name="Tang L."/>
            <person name="Weissenberger G."/>
            <person name="Zhu Y."/>
            <person name="Hemphill L."/>
            <person name="Shang Y."/>
            <person name="Youmans B."/>
            <person name="Ayvaz T."/>
            <person name="Ross M."/>
            <person name="Santibanez J."/>
            <person name="Aqrawi P."/>
            <person name="Gross S."/>
            <person name="Joshi V."/>
            <person name="Fowler G."/>
            <person name="Nazareth L."/>
            <person name="Reid J."/>
            <person name="Worley K."/>
            <person name="Petrosino J."/>
            <person name="Highlander S."/>
            <person name="Gibbs R."/>
        </authorList>
    </citation>
    <scope>NUCLEOTIDE SEQUENCE [LARGE SCALE GENOMIC DNA]</scope>
    <source>
        <strain evidence="3 4">ATCC 33394</strain>
    </source>
</reference>
<dbReference type="STRING" id="888741.HMPREF9098_0980"/>
<dbReference type="HOGENOM" id="CLU_2954373_0_0_4"/>
<evidence type="ECO:0000256" key="1">
    <source>
        <dbReference type="SAM" id="MobiDB-lite"/>
    </source>
</evidence>
<comment type="caution">
    <text evidence="3">The sequence shown here is derived from an EMBL/GenBank/DDBJ whole genome shotgun (WGS) entry which is preliminary data.</text>
</comment>
<feature type="region of interest" description="Disordered" evidence="1">
    <location>
        <begin position="30"/>
        <end position="59"/>
    </location>
</feature>
<dbReference type="EMBL" id="AEWV01000015">
    <property type="protein sequence ID" value="EGC17654.1"/>
    <property type="molecule type" value="Genomic_DNA"/>
</dbReference>
<evidence type="ECO:0000256" key="2">
    <source>
        <dbReference type="SAM" id="Phobius"/>
    </source>
</evidence>
<organism evidence="3 4">
    <name type="scientific">Kingella denitrificans ATCC 33394</name>
    <dbReference type="NCBI Taxonomy" id="888741"/>
    <lineage>
        <taxon>Bacteria</taxon>
        <taxon>Pseudomonadati</taxon>
        <taxon>Pseudomonadota</taxon>
        <taxon>Betaproteobacteria</taxon>
        <taxon>Neisseriales</taxon>
        <taxon>Neisseriaceae</taxon>
        <taxon>Kingella</taxon>
    </lineage>
</organism>
<keyword evidence="2" id="KW-0812">Transmembrane</keyword>
<protein>
    <submittedName>
        <fullName evidence="3">Uncharacterized protein</fullName>
    </submittedName>
</protein>
<sequence length="59" mass="6033">MSRLTYIICAILLILLGTIINYMMITDGDNSSGSRGYSGSGSGSSSSYGGYGGFSGGHK</sequence>
<evidence type="ECO:0000313" key="4">
    <source>
        <dbReference type="Proteomes" id="UP000004088"/>
    </source>
</evidence>
<feature type="transmembrane region" description="Helical" evidence="2">
    <location>
        <begin position="7"/>
        <end position="25"/>
    </location>
</feature>
<evidence type="ECO:0000313" key="3">
    <source>
        <dbReference type="EMBL" id="EGC17654.1"/>
    </source>
</evidence>
<keyword evidence="2" id="KW-1133">Transmembrane helix</keyword>
<accession>F0EYP6</accession>